<sequence length="70" mass="7345">MAAGHPASHQYGYHHARRRHAPVMRDAAAVAAPEGTASGVGQADWQAFFRLAVVLVLTGIAVAALRTLAQ</sequence>
<keyword evidence="1" id="KW-0472">Membrane</keyword>
<protein>
    <submittedName>
        <fullName evidence="2">Uncharacterized protein</fullName>
    </submittedName>
</protein>
<dbReference type="Proteomes" id="UP001241472">
    <property type="component" value="Unassembled WGS sequence"/>
</dbReference>
<evidence type="ECO:0000256" key="1">
    <source>
        <dbReference type="SAM" id="Phobius"/>
    </source>
</evidence>
<keyword evidence="1" id="KW-1133">Transmembrane helix</keyword>
<accession>A0ABT9PS40</accession>
<reference evidence="2 3" key="1">
    <citation type="submission" date="2023-07" db="EMBL/GenBank/DDBJ databases">
        <title>Sorghum-associated microbial communities from plants grown in Nebraska, USA.</title>
        <authorList>
            <person name="Schachtman D."/>
        </authorList>
    </citation>
    <scope>NUCLEOTIDE SEQUENCE [LARGE SCALE GENOMIC DNA]</scope>
    <source>
        <strain evidence="2 3">DS1307</strain>
    </source>
</reference>
<comment type="caution">
    <text evidence="2">The sequence shown here is derived from an EMBL/GenBank/DDBJ whole genome shotgun (WGS) entry which is preliminary data.</text>
</comment>
<organism evidence="2 3">
    <name type="scientific">Neorhizobium huautlense</name>
    <dbReference type="NCBI Taxonomy" id="67774"/>
    <lineage>
        <taxon>Bacteria</taxon>
        <taxon>Pseudomonadati</taxon>
        <taxon>Pseudomonadota</taxon>
        <taxon>Alphaproteobacteria</taxon>
        <taxon>Hyphomicrobiales</taxon>
        <taxon>Rhizobiaceae</taxon>
        <taxon>Rhizobium/Agrobacterium group</taxon>
        <taxon>Neorhizobium</taxon>
    </lineage>
</organism>
<keyword evidence="3" id="KW-1185">Reference proteome</keyword>
<gene>
    <name evidence="2" type="ORF">J2T09_002029</name>
</gene>
<keyword evidence="1" id="KW-0812">Transmembrane</keyword>
<dbReference type="RefSeq" id="WP_306833830.1">
    <property type="nucleotide sequence ID" value="NZ_JAUSRF010000005.1"/>
</dbReference>
<feature type="transmembrane region" description="Helical" evidence="1">
    <location>
        <begin position="47"/>
        <end position="69"/>
    </location>
</feature>
<name>A0ABT9PS40_9HYPH</name>
<evidence type="ECO:0000313" key="3">
    <source>
        <dbReference type="Proteomes" id="UP001241472"/>
    </source>
</evidence>
<evidence type="ECO:0000313" key="2">
    <source>
        <dbReference type="EMBL" id="MDP9837277.1"/>
    </source>
</evidence>
<dbReference type="EMBL" id="JAUSRF010000005">
    <property type="protein sequence ID" value="MDP9837277.1"/>
    <property type="molecule type" value="Genomic_DNA"/>
</dbReference>
<proteinExistence type="predicted"/>